<dbReference type="PANTHER" id="PTHR44809">
    <property type="match status" value="1"/>
</dbReference>
<keyword evidence="1" id="KW-0802">TPR repeat</keyword>
<dbReference type="EMBL" id="CP043506">
    <property type="protein sequence ID" value="QEO16887.1"/>
    <property type="molecule type" value="Genomic_DNA"/>
</dbReference>
<protein>
    <submittedName>
        <fullName evidence="2">Tetratricopeptide repeat protein</fullName>
    </submittedName>
</protein>
<dbReference type="Pfam" id="PF13424">
    <property type="entry name" value="TPR_12"/>
    <property type="match status" value="1"/>
</dbReference>
<dbReference type="SUPFAM" id="SSF53756">
    <property type="entry name" value="UDP-Glycosyltransferase/glycogen phosphorylase"/>
    <property type="match status" value="1"/>
</dbReference>
<organism evidence="2 3">
    <name type="scientific">Acetobacter vaccinii</name>
    <dbReference type="NCBI Taxonomy" id="2592655"/>
    <lineage>
        <taxon>Bacteria</taxon>
        <taxon>Pseudomonadati</taxon>
        <taxon>Pseudomonadota</taxon>
        <taxon>Alphaproteobacteria</taxon>
        <taxon>Acetobacterales</taxon>
        <taxon>Acetobacteraceae</taxon>
        <taxon>Acetobacter</taxon>
    </lineage>
</organism>
<dbReference type="PANTHER" id="PTHR44809:SF1">
    <property type="entry name" value="PROTEIN O-MANNOSYL-TRANSFERASE TMTC1"/>
    <property type="match status" value="1"/>
</dbReference>
<dbReference type="OrthoDB" id="9778733at2"/>
<dbReference type="SUPFAM" id="SSF48452">
    <property type="entry name" value="TPR-like"/>
    <property type="match status" value="1"/>
</dbReference>
<feature type="repeat" description="TPR" evidence="1">
    <location>
        <begin position="80"/>
        <end position="113"/>
    </location>
</feature>
<dbReference type="AlphaFoldDB" id="A0A5C1YP79"/>
<dbReference type="SMART" id="SM00028">
    <property type="entry name" value="TPR"/>
    <property type="match status" value="2"/>
</dbReference>
<dbReference type="InterPro" id="IPR052943">
    <property type="entry name" value="TMTC_O-mannosyl-trnsfr"/>
</dbReference>
<dbReference type="RefSeq" id="WP_149278567.1">
    <property type="nucleotide sequence ID" value="NZ_CP043506.1"/>
</dbReference>
<accession>A0A5C1YP79</accession>
<dbReference type="PROSITE" id="PS50005">
    <property type="entry name" value="TPR"/>
    <property type="match status" value="2"/>
</dbReference>
<name>A0A5C1YP79_9PROT</name>
<evidence type="ECO:0000313" key="3">
    <source>
        <dbReference type="Proteomes" id="UP000324536"/>
    </source>
</evidence>
<dbReference type="KEGG" id="acek:FLP30_03255"/>
<gene>
    <name evidence="2" type="ORF">FLP30_03255</name>
</gene>
<evidence type="ECO:0000313" key="2">
    <source>
        <dbReference type="EMBL" id="QEO16887.1"/>
    </source>
</evidence>
<reference evidence="2 3" key="1">
    <citation type="submission" date="2019-09" db="EMBL/GenBank/DDBJ databases">
        <title>Genome sequencing of strain KACC 21233.</title>
        <authorList>
            <person name="Heo J."/>
            <person name="Kim S.-J."/>
            <person name="Kim J.-S."/>
            <person name="Hong S.-B."/>
            <person name="Kwon S.-W."/>
        </authorList>
    </citation>
    <scope>NUCLEOTIDE SEQUENCE [LARGE SCALE GENOMIC DNA]</scope>
    <source>
        <strain evidence="2 3">KACC 21233</strain>
    </source>
</reference>
<dbReference type="InterPro" id="IPR011990">
    <property type="entry name" value="TPR-like_helical_dom_sf"/>
</dbReference>
<dbReference type="Proteomes" id="UP000324536">
    <property type="component" value="Chromosome"/>
</dbReference>
<dbReference type="InterPro" id="IPR019734">
    <property type="entry name" value="TPR_rpt"/>
</dbReference>
<keyword evidence="3" id="KW-1185">Reference proteome</keyword>
<sequence>MSQRDVAAPLHSRMSPATGEALQRAGYLEEAAKAYERELAASPDDARIISNYSGLLNTLGDFTKARTLALRATTLQPDLADAWCNLGNTCIRLQQYEEGIAAYRHCLERQPEHALALSNLGSALDFQGRHELAQKFHQVAVQLTPDNAQTRSNYALSLLAQGKYREGFEEYEWRWNTLEARRRVHTLAPVWKGEAFVGRTLLVQTEGGFGDVIQFSRFLPQVAERGGRVLMQVRPQLLRLLRQSFPDQEFVSQDDPTPAHDLQCPVLSLPYALGTTLETIPFPQVFLRADPHAVAGWADLLRQDPTGTEVPPLRIGLVWAGAPHPDVRAVAFADKRRSTDLATFAPLAAAVPGAVFYSLQVGEKSVQARTPPRGMRLIDHTSLLGDFADTAALVSTLDLVVAVDTSTAHVAAGLGKPVWLLSRYDQCWRWLSGRDDSPWYNSVRIYQQKAPFDWSVPMARMVADLGIFAQAHRLAAQALR</sequence>
<feature type="repeat" description="TPR" evidence="1">
    <location>
        <begin position="114"/>
        <end position="147"/>
    </location>
</feature>
<proteinExistence type="predicted"/>
<evidence type="ECO:0000256" key="1">
    <source>
        <dbReference type="PROSITE-ProRule" id="PRU00339"/>
    </source>
</evidence>
<dbReference type="Gene3D" id="1.25.40.10">
    <property type="entry name" value="Tetratricopeptide repeat domain"/>
    <property type="match status" value="1"/>
</dbReference>
<dbReference type="Gene3D" id="3.40.50.2000">
    <property type="entry name" value="Glycogen Phosphorylase B"/>
    <property type="match status" value="1"/>
</dbReference>